<accession>A0ABD2K758</accession>
<feature type="transmembrane region" description="Helical" evidence="2">
    <location>
        <begin position="196"/>
        <end position="219"/>
    </location>
</feature>
<proteinExistence type="predicted"/>
<dbReference type="PANTHER" id="PTHR19346">
    <property type="entry name" value="SUGAR PHOSPHATE TRANSPORTER DOMAIN-CONTAINING PROTEIN"/>
    <property type="match status" value="1"/>
</dbReference>
<comment type="caution">
    <text evidence="3">The sequence shown here is derived from an EMBL/GenBank/DDBJ whole genome shotgun (WGS) entry which is preliminary data.</text>
</comment>
<dbReference type="InterPro" id="IPR026505">
    <property type="entry name" value="Solute_c_fam_35_mem_F3/F4"/>
</dbReference>
<dbReference type="SUPFAM" id="SSF103481">
    <property type="entry name" value="Multidrug resistance efflux transporter EmrE"/>
    <property type="match status" value="1"/>
</dbReference>
<protein>
    <recommendedName>
        <fullName evidence="5">EamA domain-containing protein</fullName>
    </recommendedName>
</protein>
<sequence length="540" mass="59671">MQAVAIATAFIITIHHHYRLNLLAKLTTAATTTEQRQNVATASRNKRRSKSGGNIKDTINADQRQEEEEEEEEGICLMSKTTAAMKIDDGTTQRKNGGITERVPLASSNIRQFLINFLVIVGVAVSWALAVQFRKSTLVIDPSHFYAPFSLVWLSTAFMTICLPMFLLFAFLSGKNVLMEQRNALKVLRSPNNGQFSIWHSLLCPLLFLALWTAINYAYAQALGLISAGAASSIMSASTALVWVLSWALLRERFSMLKFVAVLMAMVGVLLVALDNEFAANGLGICLAIFSTVLASFYKVLFKLCVGNATLGQVSLFMTVLGVQNLLLNTPLCALLVHLGWDRVEWAHVPWSPLIGSALLGLVFNFLVNFGIALLNPLVISIGMLFGMPLSACIDVLFRAMPISVLFLIGSLLITLSFVLIAFPIELLLFGGICNCFYRRSTETELEEDDKNNKNVGKIMSSKLSSIEKKELVTRTQPDPNPILLRFPDLALLSDIELHRLLGDTELLADCPQEAKPLKSSAIRRLSIHRKWKKALVRQA</sequence>
<evidence type="ECO:0000256" key="2">
    <source>
        <dbReference type="SAM" id="Phobius"/>
    </source>
</evidence>
<keyword evidence="2" id="KW-0472">Membrane</keyword>
<feature type="transmembrane region" description="Helical" evidence="2">
    <location>
        <begin position="257"/>
        <end position="274"/>
    </location>
</feature>
<feature type="transmembrane region" description="Helical" evidence="2">
    <location>
        <begin position="351"/>
        <end position="371"/>
    </location>
</feature>
<gene>
    <name evidence="3" type="ORF">niasHS_000484</name>
</gene>
<dbReference type="Proteomes" id="UP001620645">
    <property type="component" value="Unassembled WGS sequence"/>
</dbReference>
<feature type="transmembrane region" description="Helical" evidence="2">
    <location>
        <begin position="113"/>
        <end position="133"/>
    </location>
</feature>
<feature type="transmembrane region" description="Helical" evidence="2">
    <location>
        <begin position="378"/>
        <end position="398"/>
    </location>
</feature>
<evidence type="ECO:0008006" key="5">
    <source>
        <dbReference type="Google" id="ProtNLM"/>
    </source>
</evidence>
<organism evidence="3 4">
    <name type="scientific">Heterodera schachtii</name>
    <name type="common">Sugarbeet cyst nematode worm</name>
    <name type="synonym">Tylenchus schachtii</name>
    <dbReference type="NCBI Taxonomy" id="97005"/>
    <lineage>
        <taxon>Eukaryota</taxon>
        <taxon>Metazoa</taxon>
        <taxon>Ecdysozoa</taxon>
        <taxon>Nematoda</taxon>
        <taxon>Chromadorea</taxon>
        <taxon>Rhabditida</taxon>
        <taxon>Tylenchina</taxon>
        <taxon>Tylenchomorpha</taxon>
        <taxon>Tylenchoidea</taxon>
        <taxon>Heteroderidae</taxon>
        <taxon>Heteroderinae</taxon>
        <taxon>Heterodera</taxon>
    </lineage>
</organism>
<keyword evidence="2" id="KW-0812">Transmembrane</keyword>
<dbReference type="EMBL" id="JBICCN010000044">
    <property type="protein sequence ID" value="KAL3098697.1"/>
    <property type="molecule type" value="Genomic_DNA"/>
</dbReference>
<feature type="transmembrane region" description="Helical" evidence="2">
    <location>
        <begin position="225"/>
        <end position="250"/>
    </location>
</feature>
<evidence type="ECO:0000256" key="1">
    <source>
        <dbReference type="SAM" id="MobiDB-lite"/>
    </source>
</evidence>
<feature type="transmembrane region" description="Helical" evidence="2">
    <location>
        <begin position="145"/>
        <end position="172"/>
    </location>
</feature>
<name>A0ABD2K758_HETSC</name>
<keyword evidence="2" id="KW-1133">Transmembrane helix</keyword>
<evidence type="ECO:0000313" key="3">
    <source>
        <dbReference type="EMBL" id="KAL3098697.1"/>
    </source>
</evidence>
<dbReference type="PANTHER" id="PTHR19346:SF4">
    <property type="entry name" value="SUGAR PHOSPHATE TRANSPORTER DOMAIN-CONTAINING PROTEIN"/>
    <property type="match status" value="1"/>
</dbReference>
<feature type="transmembrane region" description="Helical" evidence="2">
    <location>
        <begin position="280"/>
        <end position="302"/>
    </location>
</feature>
<feature type="compositionally biased region" description="Polar residues" evidence="1">
    <location>
        <begin position="34"/>
        <end position="43"/>
    </location>
</feature>
<feature type="transmembrane region" description="Helical" evidence="2">
    <location>
        <begin position="404"/>
        <end position="430"/>
    </location>
</feature>
<dbReference type="AlphaFoldDB" id="A0ABD2K758"/>
<dbReference type="InterPro" id="IPR037185">
    <property type="entry name" value="EmrE-like"/>
</dbReference>
<keyword evidence="4" id="KW-1185">Reference proteome</keyword>
<feature type="region of interest" description="Disordered" evidence="1">
    <location>
        <begin position="33"/>
        <end position="73"/>
    </location>
</feature>
<evidence type="ECO:0000313" key="4">
    <source>
        <dbReference type="Proteomes" id="UP001620645"/>
    </source>
</evidence>
<reference evidence="3 4" key="1">
    <citation type="submission" date="2024-10" db="EMBL/GenBank/DDBJ databases">
        <authorList>
            <person name="Kim D."/>
        </authorList>
    </citation>
    <scope>NUCLEOTIDE SEQUENCE [LARGE SCALE GENOMIC DNA]</scope>
    <source>
        <strain evidence="3">Taebaek</strain>
    </source>
</reference>
<feature type="transmembrane region" description="Helical" evidence="2">
    <location>
        <begin position="314"/>
        <end position="339"/>
    </location>
</feature>